<dbReference type="EC" id="2.1.1.-" evidence="2"/>
<dbReference type="EMBL" id="JBHSIT010000003">
    <property type="protein sequence ID" value="MFC4907980.1"/>
    <property type="molecule type" value="Genomic_DNA"/>
</dbReference>
<feature type="region of interest" description="Disordered" evidence="1">
    <location>
        <begin position="1"/>
        <end position="38"/>
    </location>
</feature>
<dbReference type="SUPFAM" id="SSF53335">
    <property type="entry name" value="S-adenosyl-L-methionine-dependent methyltransferases"/>
    <property type="match status" value="1"/>
</dbReference>
<dbReference type="GO" id="GO:0032259">
    <property type="term" value="P:methylation"/>
    <property type="evidence" value="ECO:0007669"/>
    <property type="project" value="UniProtKB-KW"/>
</dbReference>
<dbReference type="InterPro" id="IPR006764">
    <property type="entry name" value="SAM_dep_MeTrfase_SAV2177_type"/>
</dbReference>
<keyword evidence="2" id="KW-0489">Methyltransferase</keyword>
<dbReference type="PIRSF" id="PIRSF017393">
    <property type="entry name" value="MTase_SAV2177"/>
    <property type="match status" value="1"/>
</dbReference>
<dbReference type="Gene3D" id="3.40.50.150">
    <property type="entry name" value="Vaccinia Virus protein VP39"/>
    <property type="match status" value="1"/>
</dbReference>
<dbReference type="Pfam" id="PF04672">
    <property type="entry name" value="Methyltransf_19"/>
    <property type="match status" value="1"/>
</dbReference>
<dbReference type="RefSeq" id="WP_378254213.1">
    <property type="nucleotide sequence ID" value="NZ_JBHSIT010000003.1"/>
</dbReference>
<name>A0ABV9TXF9_9ACTN</name>
<protein>
    <submittedName>
        <fullName evidence="2">SAM-dependent methyltransferase</fullName>
        <ecNumber evidence="2">2.1.1.-</ecNumber>
    </submittedName>
</protein>
<organism evidence="2 3">
    <name type="scientific">Actinomadura gamaensis</name>
    <dbReference type="NCBI Taxonomy" id="1763541"/>
    <lineage>
        <taxon>Bacteria</taxon>
        <taxon>Bacillati</taxon>
        <taxon>Actinomycetota</taxon>
        <taxon>Actinomycetes</taxon>
        <taxon>Streptosporangiales</taxon>
        <taxon>Thermomonosporaceae</taxon>
        <taxon>Actinomadura</taxon>
    </lineage>
</organism>
<dbReference type="CDD" id="cd02440">
    <property type="entry name" value="AdoMet_MTases"/>
    <property type="match status" value="1"/>
</dbReference>
<keyword evidence="2" id="KW-0808">Transferase</keyword>
<dbReference type="GO" id="GO:0008168">
    <property type="term" value="F:methyltransferase activity"/>
    <property type="evidence" value="ECO:0007669"/>
    <property type="project" value="UniProtKB-KW"/>
</dbReference>
<evidence type="ECO:0000256" key="1">
    <source>
        <dbReference type="SAM" id="MobiDB-lite"/>
    </source>
</evidence>
<keyword evidence="3" id="KW-1185">Reference proteome</keyword>
<reference evidence="3" key="1">
    <citation type="journal article" date="2019" name="Int. J. Syst. Evol. Microbiol.">
        <title>The Global Catalogue of Microorganisms (GCM) 10K type strain sequencing project: providing services to taxonomists for standard genome sequencing and annotation.</title>
        <authorList>
            <consortium name="The Broad Institute Genomics Platform"/>
            <consortium name="The Broad Institute Genome Sequencing Center for Infectious Disease"/>
            <person name="Wu L."/>
            <person name="Ma J."/>
        </authorList>
    </citation>
    <scope>NUCLEOTIDE SEQUENCE [LARGE SCALE GENOMIC DNA]</scope>
    <source>
        <strain evidence="3">KLKA75</strain>
    </source>
</reference>
<sequence>MNGTSSAGDEATDANGTPADANGTPAGGRATGVGVPAGIDPSRPSAARIYDYFLGGKDNFEADRAVAEHLLKLDPRTVEAVRENRRFLVRAVRHLVEDAGIRQFLDIGTGLPTQDNVHQVAARYAPDARVVYVDNDPLVLAHARALLSGGGATIVQGDLRRPDEILANPDVREALDFSRPVAVLLVAVLHFVADDEDPRGAVATLRDAVPSGSRIVLTHGTADGPYARGEESTEAYRKADRSLTLRSLDEISPFFDGLDPVPPGLTWVQRWWPERPYEDGDLRGMYAGIGVKR</sequence>
<gene>
    <name evidence="2" type="ORF">ACFPCY_11660</name>
</gene>
<dbReference type="InterPro" id="IPR029063">
    <property type="entry name" value="SAM-dependent_MTases_sf"/>
</dbReference>
<evidence type="ECO:0000313" key="3">
    <source>
        <dbReference type="Proteomes" id="UP001595872"/>
    </source>
</evidence>
<proteinExistence type="predicted"/>
<comment type="caution">
    <text evidence="2">The sequence shown here is derived from an EMBL/GenBank/DDBJ whole genome shotgun (WGS) entry which is preliminary data.</text>
</comment>
<dbReference type="Proteomes" id="UP001595872">
    <property type="component" value="Unassembled WGS sequence"/>
</dbReference>
<accession>A0ABV9TXF9</accession>
<evidence type="ECO:0000313" key="2">
    <source>
        <dbReference type="EMBL" id="MFC4907980.1"/>
    </source>
</evidence>